<protein>
    <submittedName>
        <fullName evidence="2">Uncharacterized protein</fullName>
    </submittedName>
</protein>
<organism evidence="2 3">
    <name type="scientific">Xylaria hypoxylon</name>
    <dbReference type="NCBI Taxonomy" id="37992"/>
    <lineage>
        <taxon>Eukaryota</taxon>
        <taxon>Fungi</taxon>
        <taxon>Dikarya</taxon>
        <taxon>Ascomycota</taxon>
        <taxon>Pezizomycotina</taxon>
        <taxon>Sordariomycetes</taxon>
        <taxon>Xylariomycetidae</taxon>
        <taxon>Xylariales</taxon>
        <taxon>Xylariaceae</taxon>
        <taxon>Xylaria</taxon>
    </lineage>
</organism>
<evidence type="ECO:0000313" key="2">
    <source>
        <dbReference type="EMBL" id="TGJ79837.1"/>
    </source>
</evidence>
<sequence>MSHLPSTPVKVPPSAATYTPATQDADLRSQINTVLLREGQATKIQERFLHSLDAHSSNWPSAIQSYALALLRSGEVSTFPALIRRVLEDVRRDSAAATAALAPSNNPPSTTANNTQTSSSSSSSSTNANESNPTKDGANGAAAVNGTSKTAGGINGTTAGPDGTPNLAIPTAVVEAVLKVVRESLEAVCDVEPDGSAGG</sequence>
<dbReference type="AlphaFoldDB" id="A0A4Z0YA18"/>
<dbReference type="OrthoDB" id="5355007at2759"/>
<proteinExistence type="predicted"/>
<dbReference type="EMBL" id="SKBN01000258">
    <property type="protein sequence ID" value="TGJ79837.1"/>
    <property type="molecule type" value="Genomic_DNA"/>
</dbReference>
<comment type="caution">
    <text evidence="2">The sequence shown here is derived from an EMBL/GenBank/DDBJ whole genome shotgun (WGS) entry which is preliminary data.</text>
</comment>
<gene>
    <name evidence="2" type="ORF">E0Z10_g8934</name>
</gene>
<feature type="compositionally biased region" description="Low complexity" evidence="1">
    <location>
        <begin position="98"/>
        <end position="134"/>
    </location>
</feature>
<name>A0A4Z0YA18_9PEZI</name>
<dbReference type="STRING" id="37992.A0A4Z0YA18"/>
<evidence type="ECO:0000313" key="3">
    <source>
        <dbReference type="Proteomes" id="UP000297716"/>
    </source>
</evidence>
<accession>A0A4Z0YA18</accession>
<keyword evidence="3" id="KW-1185">Reference proteome</keyword>
<evidence type="ECO:0000256" key="1">
    <source>
        <dbReference type="SAM" id="MobiDB-lite"/>
    </source>
</evidence>
<dbReference type="Proteomes" id="UP000297716">
    <property type="component" value="Unassembled WGS sequence"/>
</dbReference>
<reference evidence="2 3" key="1">
    <citation type="submission" date="2019-03" db="EMBL/GenBank/DDBJ databases">
        <title>Draft genome sequence of Xylaria hypoxylon DSM 108379, a ubiquitous saprotrophic-parasitic fungi on hardwood.</title>
        <authorList>
            <person name="Buettner E."/>
            <person name="Leonhardt S."/>
            <person name="Gebauer A.M."/>
            <person name="Liers C."/>
            <person name="Hofrichter M."/>
            <person name="Kellner H."/>
        </authorList>
    </citation>
    <scope>NUCLEOTIDE SEQUENCE [LARGE SCALE GENOMIC DNA]</scope>
    <source>
        <strain evidence="2 3">DSM 108379</strain>
    </source>
</reference>
<feature type="region of interest" description="Disordered" evidence="1">
    <location>
        <begin position="98"/>
        <end position="167"/>
    </location>
</feature>